<dbReference type="GO" id="GO:0009307">
    <property type="term" value="P:DNA restriction-modification system"/>
    <property type="evidence" value="ECO:0007669"/>
    <property type="project" value="InterPro"/>
</dbReference>
<evidence type="ECO:0000256" key="3">
    <source>
        <dbReference type="ARBA" id="ARBA00022603"/>
    </source>
</evidence>
<dbReference type="Gene3D" id="1.10.1020.10">
    <property type="entry name" value="Adenine-specific Methyltransferase, Domain 2"/>
    <property type="match status" value="1"/>
</dbReference>
<keyword evidence="9" id="KW-1185">Reference proteome</keyword>
<dbReference type="NCBIfam" id="TIGR00571">
    <property type="entry name" value="dam"/>
    <property type="match status" value="1"/>
</dbReference>
<evidence type="ECO:0000256" key="2">
    <source>
        <dbReference type="ARBA" id="ARBA00011900"/>
    </source>
</evidence>
<keyword evidence="5 7" id="KW-0949">S-adenosyl-L-methionine</keyword>
<dbReference type="InterPro" id="IPR012263">
    <property type="entry name" value="M_m6A_EcoRV"/>
</dbReference>
<dbReference type="PANTHER" id="PTHR30481:SF3">
    <property type="entry name" value="DNA ADENINE METHYLASE"/>
    <property type="match status" value="1"/>
</dbReference>
<dbReference type="STRING" id="261392.SAMN02745149_01259"/>
<dbReference type="InterPro" id="IPR002052">
    <property type="entry name" value="DNA_methylase_N6_adenine_CS"/>
</dbReference>
<evidence type="ECO:0000256" key="6">
    <source>
        <dbReference type="ARBA" id="ARBA00047942"/>
    </source>
</evidence>
<dbReference type="RefSeq" id="WP_078933169.1">
    <property type="nucleotide sequence ID" value="NZ_FUWG01000008.1"/>
</dbReference>
<comment type="similarity">
    <text evidence="1 7">Belongs to the N(4)/N(6)-methyltransferase family.</text>
</comment>
<dbReference type="SUPFAM" id="SSF53335">
    <property type="entry name" value="S-adenosyl-L-methionine-dependent methyltransferases"/>
    <property type="match status" value="1"/>
</dbReference>
<dbReference type="PRINTS" id="PR00505">
    <property type="entry name" value="D12N6MTFRASE"/>
</dbReference>
<dbReference type="GO" id="GO:0006298">
    <property type="term" value="P:mismatch repair"/>
    <property type="evidence" value="ECO:0007669"/>
    <property type="project" value="TreeGrafter"/>
</dbReference>
<evidence type="ECO:0000313" key="9">
    <source>
        <dbReference type="Proteomes" id="UP000190423"/>
    </source>
</evidence>
<dbReference type="GO" id="GO:0009007">
    <property type="term" value="F:site-specific DNA-methyltransferase (adenine-specific) activity"/>
    <property type="evidence" value="ECO:0007669"/>
    <property type="project" value="UniProtKB-UniRule"/>
</dbReference>
<dbReference type="EC" id="2.1.1.72" evidence="2 7"/>
<dbReference type="Pfam" id="PF02086">
    <property type="entry name" value="MethyltransfD12"/>
    <property type="match status" value="1"/>
</dbReference>
<dbReference type="InterPro" id="IPR012327">
    <property type="entry name" value="MeTrfase_D12"/>
</dbReference>
<evidence type="ECO:0000313" key="8">
    <source>
        <dbReference type="EMBL" id="SJZ44087.1"/>
    </source>
</evidence>
<dbReference type="GO" id="GO:0043565">
    <property type="term" value="F:sequence-specific DNA binding"/>
    <property type="evidence" value="ECO:0007669"/>
    <property type="project" value="TreeGrafter"/>
</dbReference>
<dbReference type="PIRSF" id="PIRSF000398">
    <property type="entry name" value="M_m6A_EcoRV"/>
    <property type="match status" value="1"/>
</dbReference>
<dbReference type="GO" id="GO:0032259">
    <property type="term" value="P:methylation"/>
    <property type="evidence" value="ECO:0007669"/>
    <property type="project" value="UniProtKB-KW"/>
</dbReference>
<evidence type="ECO:0000256" key="5">
    <source>
        <dbReference type="ARBA" id="ARBA00022691"/>
    </source>
</evidence>
<proteinExistence type="inferred from homology"/>
<dbReference type="EMBL" id="FUWG01000008">
    <property type="protein sequence ID" value="SJZ44087.1"/>
    <property type="molecule type" value="Genomic_DNA"/>
</dbReference>
<comment type="catalytic activity">
    <reaction evidence="6 7">
        <text>a 2'-deoxyadenosine in DNA + S-adenosyl-L-methionine = an N(6)-methyl-2'-deoxyadenosine in DNA + S-adenosyl-L-homocysteine + H(+)</text>
        <dbReference type="Rhea" id="RHEA:15197"/>
        <dbReference type="Rhea" id="RHEA-COMP:12418"/>
        <dbReference type="Rhea" id="RHEA-COMP:12419"/>
        <dbReference type="ChEBI" id="CHEBI:15378"/>
        <dbReference type="ChEBI" id="CHEBI:57856"/>
        <dbReference type="ChEBI" id="CHEBI:59789"/>
        <dbReference type="ChEBI" id="CHEBI:90615"/>
        <dbReference type="ChEBI" id="CHEBI:90616"/>
        <dbReference type="EC" id="2.1.1.72"/>
    </reaction>
</comment>
<sequence length="312" mass="36432">MQVPVNLIASPLNYTGGKYKLLPQLLPLFPNEVNTFVDLFCGGCNVAVNANAKKYICNDREKHLIGLLKKLKSDGAENFSQKIESVITQYNLSDSSKQKYEFYDCNSSAGLGKYNRPHFLELREHFNSISDSDEVYYYEFFTLVIYAFNNQIRFNSECKYNLPVGKRDFNIKMRNKLTQFAKEIQNKKIKFTNHSFEKLDLEKLEEDSFIYADPPYLITTATYNEKNGWTENEEKKLLSFLDECNVKNIKFALSNVLKTDGKKNQILEDWLLKNNYNCNHLKYSYKNSNYHKKENAEKTDEVLITNYEVQNG</sequence>
<gene>
    <name evidence="8" type="ORF">SAMN02745149_01259</name>
</gene>
<dbReference type="PANTHER" id="PTHR30481">
    <property type="entry name" value="DNA ADENINE METHYLASE"/>
    <property type="match status" value="1"/>
</dbReference>
<dbReference type="AlphaFoldDB" id="A0A1T4KP15"/>
<dbReference type="PROSITE" id="PS00092">
    <property type="entry name" value="N6_MTASE"/>
    <property type="match status" value="1"/>
</dbReference>
<reference evidence="8 9" key="1">
    <citation type="submission" date="2017-02" db="EMBL/GenBank/DDBJ databases">
        <authorList>
            <person name="Peterson S.W."/>
        </authorList>
    </citation>
    <scope>NUCLEOTIDE SEQUENCE [LARGE SCALE GENOMIC DNA]</scope>
    <source>
        <strain evidence="8 9">ATCC BAA-908</strain>
    </source>
</reference>
<evidence type="ECO:0000256" key="7">
    <source>
        <dbReference type="RuleBase" id="RU361257"/>
    </source>
</evidence>
<keyword evidence="4 7" id="KW-0808">Transferase</keyword>
<dbReference type="GO" id="GO:1904047">
    <property type="term" value="F:S-adenosyl-L-methionine binding"/>
    <property type="evidence" value="ECO:0007669"/>
    <property type="project" value="TreeGrafter"/>
</dbReference>
<name>A0A1T4KP15_TREPO</name>
<dbReference type="InterPro" id="IPR029063">
    <property type="entry name" value="SAM-dependent_MTases_sf"/>
</dbReference>
<keyword evidence="3 7" id="KW-0489">Methyltransferase</keyword>
<evidence type="ECO:0000256" key="1">
    <source>
        <dbReference type="ARBA" id="ARBA00006594"/>
    </source>
</evidence>
<protein>
    <recommendedName>
        <fullName evidence="2 7">Site-specific DNA-methyltransferase (adenine-specific)</fullName>
        <ecNumber evidence="2 7">2.1.1.72</ecNumber>
    </recommendedName>
</protein>
<dbReference type="GeneID" id="78316559"/>
<accession>A0A1T4KP15</accession>
<dbReference type="Proteomes" id="UP000190423">
    <property type="component" value="Unassembled WGS sequence"/>
</dbReference>
<organism evidence="8 9">
    <name type="scientific">Treponema porcinum</name>
    <dbReference type="NCBI Taxonomy" id="261392"/>
    <lineage>
        <taxon>Bacteria</taxon>
        <taxon>Pseudomonadati</taxon>
        <taxon>Spirochaetota</taxon>
        <taxon>Spirochaetia</taxon>
        <taxon>Spirochaetales</taxon>
        <taxon>Treponemataceae</taxon>
        <taxon>Treponema</taxon>
    </lineage>
</organism>
<dbReference type="Gene3D" id="3.40.50.150">
    <property type="entry name" value="Vaccinia Virus protein VP39"/>
    <property type="match status" value="1"/>
</dbReference>
<dbReference type="InterPro" id="IPR023095">
    <property type="entry name" value="Ade_MeTrfase_dom_2"/>
</dbReference>
<evidence type="ECO:0000256" key="4">
    <source>
        <dbReference type="ARBA" id="ARBA00022679"/>
    </source>
</evidence>